<dbReference type="GO" id="GO:0009279">
    <property type="term" value="C:cell outer membrane"/>
    <property type="evidence" value="ECO:0007669"/>
    <property type="project" value="UniProtKB-SubCell"/>
</dbReference>
<evidence type="ECO:0000256" key="11">
    <source>
        <dbReference type="ARBA" id="ARBA00023237"/>
    </source>
</evidence>
<keyword evidence="4 12" id="KW-0813">Transport</keyword>
<sequence>MKVKVLSLLVPALLVAGAANAAEVYNKDGNKLDLYGKIDGLHYFSDDKGQDGDQTYMRLGIKGETQINDQLTGYGQWEYNVQANNVEGSDKQSWTRLAFAGLKFGDAGSFDYGRNYGVVYDVTSWTDVLPEFGGDTYGSDNFLQSRANGVATYRNSDFFGLVDGLNFALQYQGKNGSSSGEYDVTNNGRDFQKQNGDGFGTSLTYDIYDGISAGFAYSHSKRTYDQSNSRYNDENNVSRRVLGEGDNAETYTGGLKYDANNIYLATQYTQTYNATRTGKIGFANKAQNFEVVAQYQFDFGLRPSVAYLQSKGKDLGRYGDEDLLKYVDVGATYYFNKNMSTYVDYKINLLDANNFTRTAGISTDDIVALGLVYQF</sequence>
<dbReference type="PANTHER" id="PTHR34501">
    <property type="entry name" value="PROTEIN YDDL-RELATED"/>
    <property type="match status" value="1"/>
</dbReference>
<proteinExistence type="inferred from homology"/>
<evidence type="ECO:0000256" key="4">
    <source>
        <dbReference type="ARBA" id="ARBA00022448"/>
    </source>
</evidence>
<evidence type="ECO:0000256" key="1">
    <source>
        <dbReference type="ARBA" id="ARBA00004571"/>
    </source>
</evidence>
<evidence type="ECO:0000256" key="5">
    <source>
        <dbReference type="ARBA" id="ARBA00022452"/>
    </source>
</evidence>
<evidence type="ECO:0000256" key="2">
    <source>
        <dbReference type="ARBA" id="ARBA00007539"/>
    </source>
</evidence>
<dbReference type="Proteomes" id="UP000427108">
    <property type="component" value="Chromosome"/>
</dbReference>
<dbReference type="GO" id="GO:0046930">
    <property type="term" value="C:pore complex"/>
    <property type="evidence" value="ECO:0007669"/>
    <property type="project" value="UniProtKB-KW"/>
</dbReference>
<keyword evidence="7 13" id="KW-0732">Signal</keyword>
<keyword evidence="6 12" id="KW-0812">Transmembrane</keyword>
<dbReference type="SUPFAM" id="SSF56935">
    <property type="entry name" value="Porins"/>
    <property type="match status" value="1"/>
</dbReference>
<evidence type="ECO:0000256" key="10">
    <source>
        <dbReference type="ARBA" id="ARBA00023136"/>
    </source>
</evidence>
<dbReference type="RefSeq" id="WP_154681316.1">
    <property type="nucleotide sequence ID" value="NZ_CP046115.1"/>
</dbReference>
<keyword evidence="10 12" id="KW-0472">Membrane</keyword>
<evidence type="ECO:0000256" key="12">
    <source>
        <dbReference type="RuleBase" id="RU000469"/>
    </source>
</evidence>
<reference evidence="14 15" key="1">
    <citation type="submission" date="2019-11" db="EMBL/GenBank/DDBJ databases">
        <title>Isolation and Application of One Kind of P-Hydroxybenzoic Acid Degrading Bacterium in Mitigating Cropping Obstacle of Cucumber.</title>
        <authorList>
            <person name="Wu F."/>
            <person name="An Y."/>
        </authorList>
    </citation>
    <scope>NUCLEOTIDE SEQUENCE [LARGE SCALE GENOMIC DNA]</scope>
    <source>
        <strain evidence="14 15">P620</strain>
    </source>
</reference>
<dbReference type="InterPro" id="IPR001702">
    <property type="entry name" value="Porin_Gram-ve"/>
</dbReference>
<dbReference type="EMBL" id="CP046115">
    <property type="protein sequence ID" value="QGN38951.1"/>
    <property type="molecule type" value="Genomic_DNA"/>
</dbReference>
<dbReference type="InterPro" id="IPR023614">
    <property type="entry name" value="Porin_dom_sf"/>
</dbReference>
<dbReference type="FunFam" id="2.40.160.10:FF:000002">
    <property type="entry name" value="Outer membrane porin F"/>
    <property type="match status" value="1"/>
</dbReference>
<dbReference type="GO" id="GO:0034220">
    <property type="term" value="P:monoatomic ion transmembrane transport"/>
    <property type="evidence" value="ECO:0007669"/>
    <property type="project" value="InterPro"/>
</dbReference>
<keyword evidence="11 12" id="KW-0998">Cell outer membrane</keyword>
<dbReference type="InterPro" id="IPR001897">
    <property type="entry name" value="Porin_gammaproteobac"/>
</dbReference>
<feature type="chain" id="PRO_5025419151" evidence="13">
    <location>
        <begin position="22"/>
        <end position="375"/>
    </location>
</feature>
<dbReference type="PRINTS" id="PR00182">
    <property type="entry name" value="ECOLNEIPORIN"/>
</dbReference>
<gene>
    <name evidence="14" type="primary">ompC</name>
    <name evidence="14" type="ORF">GJ746_17340</name>
</gene>
<dbReference type="InterPro" id="IPR013793">
    <property type="entry name" value="Porin_Gram-ve_CS"/>
</dbReference>
<dbReference type="PANTHER" id="PTHR34501:SF1">
    <property type="entry name" value="OUTER MEMBRANE PORIN C"/>
    <property type="match status" value="1"/>
</dbReference>
<dbReference type="GO" id="GO:0015288">
    <property type="term" value="F:porin activity"/>
    <property type="evidence" value="ECO:0007669"/>
    <property type="project" value="UniProtKB-KW"/>
</dbReference>
<dbReference type="InterPro" id="IPR050298">
    <property type="entry name" value="Gram-neg_bact_OMP"/>
</dbReference>
<dbReference type="PROSITE" id="PS00576">
    <property type="entry name" value="GRAM_NEG_PORIN"/>
    <property type="match status" value="1"/>
</dbReference>
<keyword evidence="5" id="KW-1134">Transmembrane beta strand</keyword>
<keyword evidence="9 12" id="KW-0626">Porin</keyword>
<dbReference type="NCBIfam" id="NF007841">
    <property type="entry name" value="PRK10554.1"/>
    <property type="match status" value="1"/>
</dbReference>
<keyword evidence="8 12" id="KW-0406">Ion transport</keyword>
<evidence type="ECO:0000256" key="6">
    <source>
        <dbReference type="ARBA" id="ARBA00022692"/>
    </source>
</evidence>
<protein>
    <submittedName>
        <fullName evidence="14">Porin OmpC</fullName>
    </submittedName>
</protein>
<comment type="similarity">
    <text evidence="2 12">Belongs to the Gram-negative porin family.</text>
</comment>
<accession>A0A6B8N2X9</accession>
<feature type="signal peptide" evidence="13">
    <location>
        <begin position="1"/>
        <end position="21"/>
    </location>
</feature>
<evidence type="ECO:0000256" key="13">
    <source>
        <dbReference type="SAM" id="SignalP"/>
    </source>
</evidence>
<evidence type="ECO:0000313" key="14">
    <source>
        <dbReference type="EMBL" id="QGN38951.1"/>
    </source>
</evidence>
<evidence type="ECO:0000256" key="8">
    <source>
        <dbReference type="ARBA" id="ARBA00023065"/>
    </source>
</evidence>
<dbReference type="OrthoDB" id="7055111at2"/>
<evidence type="ECO:0000256" key="9">
    <source>
        <dbReference type="ARBA" id="ARBA00023114"/>
    </source>
</evidence>
<evidence type="ECO:0000256" key="7">
    <source>
        <dbReference type="ARBA" id="ARBA00022729"/>
    </source>
</evidence>
<dbReference type="Gene3D" id="2.40.160.10">
    <property type="entry name" value="Porin"/>
    <property type="match status" value="1"/>
</dbReference>
<dbReference type="Pfam" id="PF00267">
    <property type="entry name" value="Porin_1"/>
    <property type="match status" value="1"/>
</dbReference>
<comment type="subcellular location">
    <subcellularLocation>
        <location evidence="1 12">Cell outer membrane</location>
        <topology evidence="1 12">Multi-pass membrane protein</topology>
    </subcellularLocation>
</comment>
<evidence type="ECO:0000313" key="15">
    <source>
        <dbReference type="Proteomes" id="UP000427108"/>
    </source>
</evidence>
<dbReference type="PRINTS" id="PR00183">
    <property type="entry name" value="ECOLIPORIN"/>
</dbReference>
<dbReference type="AlphaFoldDB" id="A0A6B8N2X9"/>
<name>A0A6B8N2X9_KLEOX</name>
<comment type="subunit">
    <text evidence="3 12">Homotrimer.</text>
</comment>
<evidence type="ECO:0000256" key="3">
    <source>
        <dbReference type="ARBA" id="ARBA00011233"/>
    </source>
</evidence>
<organism evidence="14 15">
    <name type="scientific">Klebsiella oxytoca</name>
    <dbReference type="NCBI Taxonomy" id="571"/>
    <lineage>
        <taxon>Bacteria</taxon>
        <taxon>Pseudomonadati</taxon>
        <taxon>Pseudomonadota</taxon>
        <taxon>Gammaproteobacteria</taxon>
        <taxon>Enterobacterales</taxon>
        <taxon>Enterobacteriaceae</taxon>
        <taxon>Klebsiella/Raoultella group</taxon>
        <taxon>Klebsiella</taxon>
    </lineage>
</organism>